<dbReference type="InterPro" id="IPR018316">
    <property type="entry name" value="Tubulin/FtsZ_2-layer-sand-dom"/>
</dbReference>
<accession>A0A8S0Z735</accession>
<protein>
    <recommendedName>
        <fullName evidence="7">Tubulin/FtsZ 2-layer sandwich domain-containing protein</fullName>
    </recommendedName>
</protein>
<dbReference type="Gene3D" id="3.30.1330.20">
    <property type="entry name" value="Tubulin/FtsZ, C-terminal domain"/>
    <property type="match status" value="1"/>
</dbReference>
<name>A0A8S0Z735_ARCPL</name>
<dbReference type="InterPro" id="IPR023123">
    <property type="entry name" value="Tubulin_C"/>
</dbReference>
<reference evidence="8 9" key="1">
    <citation type="submission" date="2020-04" db="EMBL/GenBank/DDBJ databases">
        <authorList>
            <person name="Wallbank WR R."/>
            <person name="Pardo Diaz C."/>
            <person name="Kozak K."/>
            <person name="Martin S."/>
            <person name="Jiggins C."/>
            <person name="Moest M."/>
            <person name="Warren A I."/>
            <person name="Byers J.R.P. K."/>
            <person name="Montejo-Kovacevich G."/>
            <person name="Yen C E."/>
        </authorList>
    </citation>
    <scope>NUCLEOTIDE SEQUENCE [LARGE SCALE GENOMIC DNA]</scope>
</reference>
<comment type="caution">
    <text evidence="8">The sequence shown here is derived from an EMBL/GenBank/DDBJ whole genome shotgun (WGS) entry which is preliminary data.</text>
</comment>
<feature type="domain" description="Tubulin/FtsZ 2-layer sandwich" evidence="7">
    <location>
        <begin position="1"/>
        <end position="83"/>
    </location>
</feature>
<evidence type="ECO:0000256" key="2">
    <source>
        <dbReference type="ARBA" id="ARBA00022701"/>
    </source>
</evidence>
<dbReference type="PRINTS" id="PR01162">
    <property type="entry name" value="ALPHATUBULIN"/>
</dbReference>
<dbReference type="GO" id="GO:0005525">
    <property type="term" value="F:GTP binding"/>
    <property type="evidence" value="ECO:0007669"/>
    <property type="project" value="UniProtKB-KW"/>
</dbReference>
<sequence>MVKCDPREGKYMACCLLYRRDVVPKDVNGEFVDWGPTGFKVGINNQPPSVAVGGDLAQVKRAASMLSTTPHTTAIAEAWCKLDHKFQLMYPKTAFVHWYVGEGIEEGEFAKTLTKIDFTLGSASNIFMAAVTCFWPTPPPRTKKLAGFPPFRLKMSRVAIARPAPFTMHPTLPSRSI</sequence>
<organism evidence="8 9">
    <name type="scientific">Arctia plantaginis</name>
    <name type="common">Wood tiger moth</name>
    <name type="synonym">Phalaena plantaginis</name>
    <dbReference type="NCBI Taxonomy" id="874455"/>
    <lineage>
        <taxon>Eukaryota</taxon>
        <taxon>Metazoa</taxon>
        <taxon>Ecdysozoa</taxon>
        <taxon>Arthropoda</taxon>
        <taxon>Hexapoda</taxon>
        <taxon>Insecta</taxon>
        <taxon>Pterygota</taxon>
        <taxon>Neoptera</taxon>
        <taxon>Endopterygota</taxon>
        <taxon>Lepidoptera</taxon>
        <taxon>Glossata</taxon>
        <taxon>Ditrysia</taxon>
        <taxon>Noctuoidea</taxon>
        <taxon>Erebidae</taxon>
        <taxon>Arctiinae</taxon>
        <taxon>Arctia</taxon>
    </lineage>
</organism>
<dbReference type="GO" id="GO:0005200">
    <property type="term" value="F:structural constituent of cytoskeleton"/>
    <property type="evidence" value="ECO:0007669"/>
    <property type="project" value="InterPro"/>
</dbReference>
<keyword evidence="9" id="KW-1185">Reference proteome</keyword>
<evidence type="ECO:0000256" key="5">
    <source>
        <dbReference type="ARBA" id="ARBA00023134"/>
    </source>
</evidence>
<dbReference type="InterPro" id="IPR002452">
    <property type="entry name" value="Alpha_tubulin"/>
</dbReference>
<evidence type="ECO:0000259" key="7">
    <source>
        <dbReference type="Pfam" id="PF03953"/>
    </source>
</evidence>
<dbReference type="SUPFAM" id="SSF55307">
    <property type="entry name" value="Tubulin C-terminal domain-like"/>
    <property type="match status" value="1"/>
</dbReference>
<proteinExistence type="inferred from homology"/>
<dbReference type="Pfam" id="PF03953">
    <property type="entry name" value="Tubulin_C"/>
    <property type="match status" value="1"/>
</dbReference>
<dbReference type="Proteomes" id="UP000494106">
    <property type="component" value="Unassembled WGS sequence"/>
</dbReference>
<dbReference type="GO" id="GO:0016787">
    <property type="term" value="F:hydrolase activity"/>
    <property type="evidence" value="ECO:0007669"/>
    <property type="project" value="UniProtKB-KW"/>
</dbReference>
<keyword evidence="2" id="KW-0493">Microtubule</keyword>
<dbReference type="PANTHER" id="PTHR11588">
    <property type="entry name" value="TUBULIN"/>
    <property type="match status" value="1"/>
</dbReference>
<gene>
    <name evidence="8" type="ORF">APLA_LOCUS3798</name>
</gene>
<dbReference type="EMBL" id="CADEBC010000346">
    <property type="protein sequence ID" value="CAB3228801.1"/>
    <property type="molecule type" value="Genomic_DNA"/>
</dbReference>
<dbReference type="InterPro" id="IPR000217">
    <property type="entry name" value="Tubulin"/>
</dbReference>
<keyword evidence="5" id="KW-0342">GTP-binding</keyword>
<evidence type="ECO:0000313" key="8">
    <source>
        <dbReference type="EMBL" id="CAB3228801.1"/>
    </source>
</evidence>
<comment type="similarity">
    <text evidence="1">Belongs to the tubulin family.</text>
</comment>
<dbReference type="GO" id="GO:0005874">
    <property type="term" value="C:microtubule"/>
    <property type="evidence" value="ECO:0007669"/>
    <property type="project" value="UniProtKB-KW"/>
</dbReference>
<evidence type="ECO:0000313" key="9">
    <source>
        <dbReference type="Proteomes" id="UP000494106"/>
    </source>
</evidence>
<comment type="catalytic activity">
    <reaction evidence="6">
        <text>GTP + H2O = GDP + phosphate + H(+)</text>
        <dbReference type="Rhea" id="RHEA:19669"/>
        <dbReference type="ChEBI" id="CHEBI:15377"/>
        <dbReference type="ChEBI" id="CHEBI:15378"/>
        <dbReference type="ChEBI" id="CHEBI:37565"/>
        <dbReference type="ChEBI" id="CHEBI:43474"/>
        <dbReference type="ChEBI" id="CHEBI:58189"/>
    </reaction>
    <physiologicalReaction direction="left-to-right" evidence="6">
        <dbReference type="Rhea" id="RHEA:19670"/>
    </physiologicalReaction>
</comment>
<keyword evidence="3" id="KW-0547">Nucleotide-binding</keyword>
<dbReference type="GO" id="GO:0007017">
    <property type="term" value="P:microtubule-based process"/>
    <property type="evidence" value="ECO:0007669"/>
    <property type="project" value="InterPro"/>
</dbReference>
<dbReference type="InterPro" id="IPR037103">
    <property type="entry name" value="Tubulin/FtsZ-like_C"/>
</dbReference>
<evidence type="ECO:0000256" key="4">
    <source>
        <dbReference type="ARBA" id="ARBA00022801"/>
    </source>
</evidence>
<dbReference type="InterPro" id="IPR008280">
    <property type="entry name" value="Tub_FtsZ_C"/>
</dbReference>
<dbReference type="OrthoDB" id="6073114at2759"/>
<evidence type="ECO:0000256" key="1">
    <source>
        <dbReference type="ARBA" id="ARBA00009636"/>
    </source>
</evidence>
<evidence type="ECO:0000256" key="3">
    <source>
        <dbReference type="ARBA" id="ARBA00022741"/>
    </source>
</evidence>
<evidence type="ECO:0000256" key="6">
    <source>
        <dbReference type="ARBA" id="ARBA00049117"/>
    </source>
</evidence>
<keyword evidence="4" id="KW-0378">Hydrolase</keyword>
<dbReference type="AlphaFoldDB" id="A0A8S0Z735"/>
<dbReference type="Gene3D" id="1.10.287.600">
    <property type="entry name" value="Helix hairpin bin"/>
    <property type="match status" value="1"/>
</dbReference>